<accession>A0A0S2KKH5</accession>
<name>A0A0S2KKH5_9BACT</name>
<dbReference type="AlphaFoldDB" id="A0A0S2KKH5"/>
<feature type="chain" id="PRO_5006601986" evidence="1">
    <location>
        <begin position="20"/>
        <end position="283"/>
    </location>
</feature>
<evidence type="ECO:0000313" key="2">
    <source>
        <dbReference type="EMBL" id="ALO48795.1"/>
    </source>
</evidence>
<dbReference type="STRING" id="76123.AS203_06650"/>
<keyword evidence="1" id="KW-0732">Signal</keyword>
<keyword evidence="2" id="KW-0378">Hydrolase</keyword>
<proteinExistence type="predicted"/>
<reference evidence="3" key="1">
    <citation type="submission" date="2015-11" db="EMBL/GenBank/DDBJ databases">
        <authorList>
            <person name="Holder M.E."/>
            <person name="Ajami N.J."/>
            <person name="Petrosino J.F."/>
        </authorList>
    </citation>
    <scope>NUCLEOTIDE SEQUENCE [LARGE SCALE GENOMIC DNA]</scope>
    <source>
        <strain evidence="3">F0113</strain>
    </source>
</reference>
<evidence type="ECO:0000256" key="1">
    <source>
        <dbReference type="SAM" id="SignalP"/>
    </source>
</evidence>
<feature type="signal peptide" evidence="1">
    <location>
        <begin position="1"/>
        <end position="19"/>
    </location>
</feature>
<keyword evidence="2" id="KW-0326">Glycosidase</keyword>
<dbReference type="InterPro" id="IPR010846">
    <property type="entry name" value="AmiA-like"/>
</dbReference>
<dbReference type="Gene3D" id="1.10.3670.10">
    <property type="entry name" value="Putative xylanase like domain"/>
    <property type="match status" value="1"/>
</dbReference>
<sequence length="283" mass="32499">MKTILLILISLLLPGRAAAINPQYIPADSLRVIALLKKANRLTTSDNPILFFARELRGTPYVAKTLEKNKNEQLVINLRQLDCTTYVENVLALVLCHRENKNTFADFCHYLQNIRYKSGKIEYASRLHYFSEWISNHANIGVIHELQTPNPPFTRVQKLNISYMSRHPQFYPMLSGDSAAMKKIKKMEEKLTGNEIRYIPRDQIVNSQLLRQTIHDGDILAIVTRIPGLDTSHIGIAVWHQNGLHLLNASSIRRCVVEEPLTLRTYMQRHPSQLGIRVIQIKD</sequence>
<protein>
    <submittedName>
        <fullName evidence="2">Xylanase</fullName>
    </submittedName>
</protein>
<keyword evidence="2" id="KW-0624">Polysaccharide degradation</keyword>
<dbReference type="Gene3D" id="2.30.260.10">
    <property type="entry name" value="putative xylanase like domain"/>
    <property type="match status" value="1"/>
</dbReference>
<dbReference type="RefSeq" id="WP_025066557.1">
    <property type="nucleotide sequence ID" value="NZ_CP013195.1"/>
</dbReference>
<dbReference type="eggNOG" id="COG0657">
    <property type="taxonomic scope" value="Bacteria"/>
</dbReference>
<dbReference type="KEGG" id="peo:AS203_06650"/>
<organism evidence="2 3">
    <name type="scientific">Hoylesella enoeca</name>
    <dbReference type="NCBI Taxonomy" id="76123"/>
    <lineage>
        <taxon>Bacteria</taxon>
        <taxon>Pseudomonadati</taxon>
        <taxon>Bacteroidota</taxon>
        <taxon>Bacteroidia</taxon>
        <taxon>Bacteroidales</taxon>
        <taxon>Prevotellaceae</taxon>
        <taxon>Hoylesella</taxon>
    </lineage>
</organism>
<keyword evidence="2" id="KW-0858">Xylan degradation</keyword>
<dbReference type="OrthoDB" id="1409585at2"/>
<dbReference type="Pfam" id="PF07313">
    <property type="entry name" value="AmiA-like"/>
    <property type="match status" value="1"/>
</dbReference>
<dbReference type="InterPro" id="IPR038765">
    <property type="entry name" value="Papain-like_cys_pep_sf"/>
</dbReference>
<keyword evidence="3" id="KW-1185">Reference proteome</keyword>
<dbReference type="Proteomes" id="UP000056252">
    <property type="component" value="Chromosome"/>
</dbReference>
<dbReference type="SUPFAM" id="SSF54001">
    <property type="entry name" value="Cysteine proteinases"/>
    <property type="match status" value="1"/>
</dbReference>
<keyword evidence="2" id="KW-0119">Carbohydrate metabolism</keyword>
<evidence type="ECO:0000313" key="3">
    <source>
        <dbReference type="Proteomes" id="UP000056252"/>
    </source>
</evidence>
<dbReference type="GO" id="GO:0045493">
    <property type="term" value="P:xylan catabolic process"/>
    <property type="evidence" value="ECO:0007669"/>
    <property type="project" value="UniProtKB-KW"/>
</dbReference>
<dbReference type="EMBL" id="CP013195">
    <property type="protein sequence ID" value="ALO48795.1"/>
    <property type="molecule type" value="Genomic_DNA"/>
</dbReference>
<dbReference type="GO" id="GO:0016798">
    <property type="term" value="F:hydrolase activity, acting on glycosyl bonds"/>
    <property type="evidence" value="ECO:0007669"/>
    <property type="project" value="UniProtKB-KW"/>
</dbReference>
<gene>
    <name evidence="2" type="ORF">AS203_06650</name>
</gene>